<evidence type="ECO:0000256" key="1">
    <source>
        <dbReference type="SAM" id="Phobius"/>
    </source>
</evidence>
<keyword evidence="1" id="KW-0812">Transmembrane</keyword>
<keyword evidence="1" id="KW-1133">Transmembrane helix</keyword>
<comment type="caution">
    <text evidence="3">The sequence shown here is derived from an EMBL/GenBank/DDBJ whole genome shotgun (WGS) entry which is preliminary data.</text>
</comment>
<protein>
    <submittedName>
        <fullName evidence="3">PH domain-containing protein</fullName>
    </submittedName>
</protein>
<feature type="domain" description="YdbS-like PH" evidence="2">
    <location>
        <begin position="77"/>
        <end position="151"/>
    </location>
</feature>
<dbReference type="PANTHER" id="PTHR37938">
    <property type="entry name" value="BLL0215 PROTEIN"/>
    <property type="match status" value="1"/>
</dbReference>
<organism evidence="3 4">
    <name type="scientific">Catenulispora pinistramenti</name>
    <dbReference type="NCBI Taxonomy" id="2705254"/>
    <lineage>
        <taxon>Bacteria</taxon>
        <taxon>Bacillati</taxon>
        <taxon>Actinomycetota</taxon>
        <taxon>Actinomycetes</taxon>
        <taxon>Catenulisporales</taxon>
        <taxon>Catenulisporaceae</taxon>
        <taxon>Catenulispora</taxon>
    </lineage>
</organism>
<sequence length="181" mass="20001">MGYPKHLLAPGEQIDLAMRPHWKALILPVLNLIVAVAVFGAAAGLTSGNTQKYAAIGVGALAVIDIIIFTVRPWVIWLNKNYIVTNKRLIIREGFIHREGRDMPLVKINDVSFKHNGLLDRILGCGTLVVESAGEHGQEQLEDIPHVESTQRELTTLISNVGVNGTAELSEPEEHEHHRKK</sequence>
<evidence type="ECO:0000259" key="2">
    <source>
        <dbReference type="Pfam" id="PF03703"/>
    </source>
</evidence>
<evidence type="ECO:0000313" key="3">
    <source>
        <dbReference type="EMBL" id="MBS2551482.1"/>
    </source>
</evidence>
<dbReference type="Proteomes" id="UP000730482">
    <property type="component" value="Unassembled WGS sequence"/>
</dbReference>
<feature type="transmembrane region" description="Helical" evidence="1">
    <location>
        <begin position="53"/>
        <end position="78"/>
    </location>
</feature>
<dbReference type="PANTHER" id="PTHR37938:SF1">
    <property type="entry name" value="BLL0215 PROTEIN"/>
    <property type="match status" value="1"/>
</dbReference>
<dbReference type="RefSeq" id="WP_212016072.1">
    <property type="nucleotide sequence ID" value="NZ_JAAFYZ010000141.1"/>
</dbReference>
<dbReference type="Pfam" id="PF03703">
    <property type="entry name" value="bPH_2"/>
    <property type="match status" value="1"/>
</dbReference>
<accession>A0ABS5KZH3</accession>
<dbReference type="InterPro" id="IPR005182">
    <property type="entry name" value="YdbS-like_PH"/>
</dbReference>
<name>A0ABS5KZH3_9ACTN</name>
<dbReference type="EMBL" id="JAAFYZ010000141">
    <property type="protein sequence ID" value="MBS2551482.1"/>
    <property type="molecule type" value="Genomic_DNA"/>
</dbReference>
<keyword evidence="4" id="KW-1185">Reference proteome</keyword>
<gene>
    <name evidence="3" type="ORF">KGQ19_31905</name>
</gene>
<reference evidence="3 4" key="1">
    <citation type="submission" date="2020-02" db="EMBL/GenBank/DDBJ databases">
        <title>Acidophilic actinobacteria isolated from forest soil.</title>
        <authorList>
            <person name="Golinska P."/>
        </authorList>
    </citation>
    <scope>NUCLEOTIDE SEQUENCE [LARGE SCALE GENOMIC DNA]</scope>
    <source>
        <strain evidence="3 4">NL8</strain>
    </source>
</reference>
<proteinExistence type="predicted"/>
<evidence type="ECO:0000313" key="4">
    <source>
        <dbReference type="Proteomes" id="UP000730482"/>
    </source>
</evidence>
<feature type="transmembrane region" description="Helical" evidence="1">
    <location>
        <begin position="25"/>
        <end position="47"/>
    </location>
</feature>
<keyword evidence="1" id="KW-0472">Membrane</keyword>